<accession>A0ABQ7TDG3</accession>
<gene>
    <name evidence="2" type="ORF">JD844_003383</name>
</gene>
<feature type="region of interest" description="Disordered" evidence="1">
    <location>
        <begin position="207"/>
        <end position="241"/>
    </location>
</feature>
<feature type="compositionally biased region" description="Basic and acidic residues" evidence="1">
    <location>
        <begin position="862"/>
        <end position="877"/>
    </location>
</feature>
<feature type="compositionally biased region" description="Polar residues" evidence="1">
    <location>
        <begin position="217"/>
        <end position="239"/>
    </location>
</feature>
<organism evidence="2 3">
    <name type="scientific">Phrynosoma platyrhinos</name>
    <name type="common">Desert horned lizard</name>
    <dbReference type="NCBI Taxonomy" id="52577"/>
    <lineage>
        <taxon>Eukaryota</taxon>
        <taxon>Metazoa</taxon>
        <taxon>Chordata</taxon>
        <taxon>Craniata</taxon>
        <taxon>Vertebrata</taxon>
        <taxon>Euteleostomi</taxon>
        <taxon>Lepidosauria</taxon>
        <taxon>Squamata</taxon>
        <taxon>Bifurcata</taxon>
        <taxon>Unidentata</taxon>
        <taxon>Episquamata</taxon>
        <taxon>Toxicofera</taxon>
        <taxon>Iguania</taxon>
        <taxon>Phrynosomatidae</taxon>
        <taxon>Phrynosomatinae</taxon>
        <taxon>Phrynosoma</taxon>
    </lineage>
</organism>
<dbReference type="PANTHER" id="PTHR34757:SF1">
    <property type="entry name" value="JUNCTIONAL CADHERIN 5-ASSOCIATED PROTEIN"/>
    <property type="match status" value="1"/>
</dbReference>
<keyword evidence="3" id="KW-1185">Reference proteome</keyword>
<comment type="caution">
    <text evidence="2">The sequence shown here is derived from an EMBL/GenBank/DDBJ whole genome shotgun (WGS) entry which is preliminary data.</text>
</comment>
<reference evidence="2 3" key="1">
    <citation type="journal article" date="2022" name="Gigascience">
        <title>A chromosome-level genome assembly and annotation of the desert horned lizard, Phrynosoma platyrhinos, provides insight into chromosomal rearrangements among reptiles.</title>
        <authorList>
            <person name="Koochekian N."/>
            <person name="Ascanio A."/>
            <person name="Farleigh K."/>
            <person name="Card D.C."/>
            <person name="Schield D.R."/>
            <person name="Castoe T.A."/>
            <person name="Jezkova T."/>
        </authorList>
    </citation>
    <scope>NUCLEOTIDE SEQUENCE [LARGE SCALE GENOMIC DNA]</scope>
    <source>
        <strain evidence="2">NK-2021</strain>
    </source>
</reference>
<protein>
    <recommendedName>
        <fullName evidence="4">Junctional protein associated with coronary artery disease</fullName>
    </recommendedName>
</protein>
<feature type="region of interest" description="Disordered" evidence="1">
    <location>
        <begin position="606"/>
        <end position="628"/>
    </location>
</feature>
<proteinExistence type="predicted"/>
<dbReference type="PANTHER" id="PTHR34757">
    <property type="entry name" value="JUNCTIONAL PROTEIN ASSOCIATED WITH CORONARY ARTERY DISEASE"/>
    <property type="match status" value="1"/>
</dbReference>
<evidence type="ECO:0000313" key="2">
    <source>
        <dbReference type="EMBL" id="KAH0627551.1"/>
    </source>
</evidence>
<dbReference type="EMBL" id="JAIPUX010000521">
    <property type="protein sequence ID" value="KAH0627551.1"/>
    <property type="molecule type" value="Genomic_DNA"/>
</dbReference>
<feature type="region of interest" description="Disordered" evidence="1">
    <location>
        <begin position="61"/>
        <end position="81"/>
    </location>
</feature>
<feature type="region of interest" description="Disordered" evidence="1">
    <location>
        <begin position="846"/>
        <end position="900"/>
    </location>
</feature>
<dbReference type="InterPro" id="IPR028221">
    <property type="entry name" value="JCAD"/>
</dbReference>
<evidence type="ECO:0008006" key="4">
    <source>
        <dbReference type="Google" id="ProtNLM"/>
    </source>
</evidence>
<name>A0ABQ7TDG3_PHRPL</name>
<dbReference type="Proteomes" id="UP000826234">
    <property type="component" value="Unassembled WGS sequence"/>
</dbReference>
<feature type="region of interest" description="Disordered" evidence="1">
    <location>
        <begin position="1257"/>
        <end position="1300"/>
    </location>
</feature>
<feature type="compositionally biased region" description="Basic and acidic residues" evidence="1">
    <location>
        <begin position="1274"/>
        <end position="1286"/>
    </location>
</feature>
<feature type="compositionally biased region" description="Acidic residues" evidence="1">
    <location>
        <begin position="849"/>
        <end position="858"/>
    </location>
</feature>
<evidence type="ECO:0000313" key="3">
    <source>
        <dbReference type="Proteomes" id="UP000826234"/>
    </source>
</evidence>
<evidence type="ECO:0000256" key="1">
    <source>
        <dbReference type="SAM" id="MobiDB-lite"/>
    </source>
</evidence>
<dbReference type="Pfam" id="PF15351">
    <property type="entry name" value="JCAD"/>
    <property type="match status" value="1"/>
</dbReference>
<sequence>MFSVEDLLISHGYKLSKNSTNLCENRSDGFQHEVTDRRVSHGPLNGFPTNSAAFANTKKKIGTKSTLNDNESSHGIRGRQPVSIYHKDFPASANVHTSEAGFYDQSQLGWSSSPKTEKDLAYWRRRGQDFSALLGYTDKGDSEMKGMAVPCTLYGHDKKSQWEVEGGTEKIRRANVQENWKPSADYRWQTLRTESWDHSTIYGGLVSDSDKERLPQDQYSGRQVSTAATSHTKGKSQSLPRVLSPESLQCVEMPSLITKKHSFSGTKTASCPQTGLGLETTRHPDLAAHFLPLPKPKYGRPLKPPSYELHQQTRGNLEINSLQDDMRKEEAISSSTKVSDPIQDVCTQDSSLEPPLYVPPPCYKSPAQQSMNHYLPGEVPDYDMCFNNGMQSSVETTNLGHHSSTGIFKSGCEHYQNEPIPHDKKSHPRQVEGYLSSVQYIPFDDPRIRHIRIAHPDSLQEDVRAAGDANKTSLYTFQGNSLEPEYNSAFSNMPDSLNTAVKCDQVSGSSAQSSRWLAESNVDQDNCALPSQRDSYDAGNDLNSKCPKGWFSAQSPYAPPLCETMTKVKTFEPGTEIQSKRSSKKKMNETIFCLVSIPVKSDLNLRDTDRNSNLTQGAEEKNGLDNSGVLQEQSLLSTSSTDLELQALTGSMTNKNELQKQESWKPEFKQMNDLRFLQPAKHKELQYSGSWPGDQYKDQQTQTSFTEEPKVMRLLYGLEHRGSDMATASQLLRHGTSTAEPTQTVLASANKKCKQFTSSMKDQGYQHKTSNSVYSSTLIDSPKAGPNLPSASYTAFSGQEKETNSVFREEGSTPCQSKELFGQFLLKPVSRRPWDIISELESFNKELQEQEESSEDGVENYSKQEREEEEKRGRKESGTFGTDEMSQEPDQRPGMQSETVKPVAPICTQGQDKSKSGCLNESEKSNTRVIASECHVNTRCLQAREMGEPIRATNGYLLAEPRKQEVGKRVIKHAVSPQSAKRIPSDSCDDGNHYNPFNSFNFKEEVHLENDNVVDFNRLKKNTAPRNNLALERGSVVRLSIASRSQGLSEPDLRSVGFDDDQEPHTYELDCYGKPIMPEIPPNESLQARAARILGIDVPVDSLVPNNTTLDDKNVHFNNLPQTPKLSTEKALGDTIEAKVTSYEGRRKCGWAESSFFVGDNISLESTEDQNPGQETLIAGHFEQHESLGRQSDDHIPPLESVLLPFSEKHEVPPNAEKKGRGTSKVIETLQGKLAAPPSRAAMDRLVRMKEVHSVSRMRRLSIKNMDSSEGGDEDKQSKGSEERGSDPMSGHNELPRKLSHGCSVSKRIISLAENGLSDNRNEKKNGKHSFSLGSRAPEICMIPPELKECDTKRQEFYLFCGTFLLSSSTWT</sequence>